<dbReference type="PRINTS" id="PR00081">
    <property type="entry name" value="GDHRDH"/>
</dbReference>
<dbReference type="InterPro" id="IPR020904">
    <property type="entry name" value="Sc_DH/Rdtase_CS"/>
</dbReference>
<dbReference type="PANTHER" id="PTHR44196">
    <property type="entry name" value="DEHYDROGENASE/REDUCTASE SDR FAMILY MEMBER 7B"/>
    <property type="match status" value="1"/>
</dbReference>
<dbReference type="AlphaFoldDB" id="A0A164R8F7"/>
<evidence type="ECO:0000313" key="7">
    <source>
        <dbReference type="Proteomes" id="UP000076722"/>
    </source>
</evidence>
<dbReference type="Gene3D" id="3.40.50.720">
    <property type="entry name" value="NAD(P)-binding Rossmann-like Domain"/>
    <property type="match status" value="1"/>
</dbReference>
<dbReference type="Pfam" id="PF00106">
    <property type="entry name" value="adh_short"/>
    <property type="match status" value="1"/>
</dbReference>
<proteinExistence type="inferred from homology"/>
<name>A0A164R8F7_9AGAM</name>
<comment type="function">
    <text evidence="4">Putative oxidoreductase.</text>
</comment>
<evidence type="ECO:0000256" key="4">
    <source>
        <dbReference type="ARBA" id="ARBA00037096"/>
    </source>
</evidence>
<keyword evidence="2" id="KW-0521">NADP</keyword>
<sequence length="329" mass="35895">MALLDSSAWFWSGLLLFPLVYPYLRQRKDRRKKITPTNERVLILGASSGIGRSIAHLYAARGARLALVARREQALDAVLEECQGPFRNAHVGVDETPPRDGLLRIVADYGNADDMIRVRATIEQQWHGLDTLIVCAGVSALRPLLAVAGVERAGGVFTPEKPSADGLERVKEVAFAAIHGNYLGPMLAAVTFIPLLTTTSTSPAILQISSAAAVVPAPTRSLYGSTKAASLMLYRSLAIEHPEITFSYVLPATVEGDFRASAVDGGPIREDLTHGLKREVVAAACLRAVDRHIRHVFLPSAWSALPFLYALLPNFIERMASRKYKFNRS</sequence>
<keyword evidence="5" id="KW-0472">Membrane</keyword>
<feature type="transmembrane region" description="Helical" evidence="5">
    <location>
        <begin position="6"/>
        <end position="24"/>
    </location>
</feature>
<keyword evidence="3" id="KW-0560">Oxidoreductase</keyword>
<dbReference type="PROSITE" id="PS00061">
    <property type="entry name" value="ADH_SHORT"/>
    <property type="match status" value="1"/>
</dbReference>
<dbReference type="InterPro" id="IPR036291">
    <property type="entry name" value="NAD(P)-bd_dom_sf"/>
</dbReference>
<comment type="similarity">
    <text evidence="1">Belongs to the short-chain dehydrogenases/reductases (SDR) family.</text>
</comment>
<organism evidence="6 7">
    <name type="scientific">Sistotremastrum niveocremeum HHB9708</name>
    <dbReference type="NCBI Taxonomy" id="1314777"/>
    <lineage>
        <taxon>Eukaryota</taxon>
        <taxon>Fungi</taxon>
        <taxon>Dikarya</taxon>
        <taxon>Basidiomycota</taxon>
        <taxon>Agaricomycotina</taxon>
        <taxon>Agaricomycetes</taxon>
        <taxon>Sistotremastrales</taxon>
        <taxon>Sistotremastraceae</taxon>
        <taxon>Sertulicium</taxon>
        <taxon>Sertulicium niveocremeum</taxon>
    </lineage>
</organism>
<gene>
    <name evidence="6" type="ORF">SISNIDRAFT_415733</name>
</gene>
<keyword evidence="5" id="KW-1133">Transmembrane helix</keyword>
<evidence type="ECO:0000256" key="2">
    <source>
        <dbReference type="ARBA" id="ARBA00022857"/>
    </source>
</evidence>
<dbReference type="SUPFAM" id="SSF51735">
    <property type="entry name" value="NAD(P)-binding Rossmann-fold domains"/>
    <property type="match status" value="1"/>
</dbReference>
<reference evidence="6 7" key="1">
    <citation type="journal article" date="2016" name="Mol. Biol. Evol.">
        <title>Comparative Genomics of Early-Diverging Mushroom-Forming Fungi Provides Insights into the Origins of Lignocellulose Decay Capabilities.</title>
        <authorList>
            <person name="Nagy L.G."/>
            <person name="Riley R."/>
            <person name="Tritt A."/>
            <person name="Adam C."/>
            <person name="Daum C."/>
            <person name="Floudas D."/>
            <person name="Sun H."/>
            <person name="Yadav J.S."/>
            <person name="Pangilinan J."/>
            <person name="Larsson K.H."/>
            <person name="Matsuura K."/>
            <person name="Barry K."/>
            <person name="Labutti K."/>
            <person name="Kuo R."/>
            <person name="Ohm R.A."/>
            <person name="Bhattacharya S.S."/>
            <person name="Shirouzu T."/>
            <person name="Yoshinaga Y."/>
            <person name="Martin F.M."/>
            <person name="Grigoriev I.V."/>
            <person name="Hibbett D.S."/>
        </authorList>
    </citation>
    <scope>NUCLEOTIDE SEQUENCE [LARGE SCALE GENOMIC DNA]</scope>
    <source>
        <strain evidence="6 7">HHB9708</strain>
    </source>
</reference>
<evidence type="ECO:0000256" key="3">
    <source>
        <dbReference type="ARBA" id="ARBA00023002"/>
    </source>
</evidence>
<dbReference type="PANTHER" id="PTHR44196:SF1">
    <property type="entry name" value="DEHYDROGENASE_REDUCTASE SDR FAMILY MEMBER 7B"/>
    <property type="match status" value="1"/>
</dbReference>
<keyword evidence="7" id="KW-1185">Reference proteome</keyword>
<dbReference type="EMBL" id="KV419422">
    <property type="protein sequence ID" value="KZS90337.1"/>
    <property type="molecule type" value="Genomic_DNA"/>
</dbReference>
<evidence type="ECO:0000256" key="1">
    <source>
        <dbReference type="ARBA" id="ARBA00006484"/>
    </source>
</evidence>
<dbReference type="GO" id="GO:0016491">
    <property type="term" value="F:oxidoreductase activity"/>
    <property type="evidence" value="ECO:0007669"/>
    <property type="project" value="UniProtKB-KW"/>
</dbReference>
<evidence type="ECO:0000256" key="5">
    <source>
        <dbReference type="SAM" id="Phobius"/>
    </source>
</evidence>
<protein>
    <submittedName>
        <fullName evidence="6">NAD-P-binding protein</fullName>
    </submittedName>
</protein>
<evidence type="ECO:0000313" key="6">
    <source>
        <dbReference type="EMBL" id="KZS90337.1"/>
    </source>
</evidence>
<accession>A0A164R8F7</accession>
<dbReference type="OrthoDB" id="37659at2759"/>
<keyword evidence="5" id="KW-0812">Transmembrane</keyword>
<dbReference type="STRING" id="1314777.A0A164R8F7"/>
<dbReference type="GO" id="GO:0016020">
    <property type="term" value="C:membrane"/>
    <property type="evidence" value="ECO:0007669"/>
    <property type="project" value="TreeGrafter"/>
</dbReference>
<dbReference type="InterPro" id="IPR002347">
    <property type="entry name" value="SDR_fam"/>
</dbReference>
<dbReference type="Proteomes" id="UP000076722">
    <property type="component" value="Unassembled WGS sequence"/>
</dbReference>